<name>A0A5B7G8R0_PORTR</name>
<reference evidence="2 3" key="1">
    <citation type="submission" date="2019-05" db="EMBL/GenBank/DDBJ databases">
        <title>Another draft genome of Portunus trituberculatus and its Hox gene families provides insights of decapod evolution.</title>
        <authorList>
            <person name="Jeong J.-H."/>
            <person name="Song I."/>
            <person name="Kim S."/>
            <person name="Choi T."/>
            <person name="Kim D."/>
            <person name="Ryu S."/>
            <person name="Kim W."/>
        </authorList>
    </citation>
    <scope>NUCLEOTIDE SEQUENCE [LARGE SCALE GENOMIC DNA]</scope>
    <source>
        <tissue evidence="2">Muscle</tissue>
    </source>
</reference>
<gene>
    <name evidence="2" type="ORF">E2C01_047758</name>
</gene>
<feature type="region of interest" description="Disordered" evidence="1">
    <location>
        <begin position="32"/>
        <end position="54"/>
    </location>
</feature>
<evidence type="ECO:0000313" key="3">
    <source>
        <dbReference type="Proteomes" id="UP000324222"/>
    </source>
</evidence>
<dbReference type="AlphaFoldDB" id="A0A5B7G8R0"/>
<sequence length="163" mass="18532">MRLQYQTRMDKPPNIEWVSKFAQKMLKKSEIYSEQTTRPSVREVSVGSPSSSADKIQCDSGTRCLRTGHRVGECALGLICGVYDCPTTYLYLLHPSRPDGGNKGNRQDSSLIRIKKHDLEDTTSRIHKHRRLDQAEDRGIPLTIRRVESEAIPQERGTVKFCS</sequence>
<organism evidence="2 3">
    <name type="scientific">Portunus trituberculatus</name>
    <name type="common">Swimming crab</name>
    <name type="synonym">Neptunus trituberculatus</name>
    <dbReference type="NCBI Taxonomy" id="210409"/>
    <lineage>
        <taxon>Eukaryota</taxon>
        <taxon>Metazoa</taxon>
        <taxon>Ecdysozoa</taxon>
        <taxon>Arthropoda</taxon>
        <taxon>Crustacea</taxon>
        <taxon>Multicrustacea</taxon>
        <taxon>Malacostraca</taxon>
        <taxon>Eumalacostraca</taxon>
        <taxon>Eucarida</taxon>
        <taxon>Decapoda</taxon>
        <taxon>Pleocyemata</taxon>
        <taxon>Brachyura</taxon>
        <taxon>Eubrachyura</taxon>
        <taxon>Portunoidea</taxon>
        <taxon>Portunidae</taxon>
        <taxon>Portuninae</taxon>
        <taxon>Portunus</taxon>
    </lineage>
</organism>
<protein>
    <submittedName>
        <fullName evidence="2">Uncharacterized protein</fullName>
    </submittedName>
</protein>
<evidence type="ECO:0000313" key="2">
    <source>
        <dbReference type="EMBL" id="MPC53855.1"/>
    </source>
</evidence>
<comment type="caution">
    <text evidence="2">The sequence shown here is derived from an EMBL/GenBank/DDBJ whole genome shotgun (WGS) entry which is preliminary data.</text>
</comment>
<dbReference type="EMBL" id="VSRR010011937">
    <property type="protein sequence ID" value="MPC53855.1"/>
    <property type="molecule type" value="Genomic_DNA"/>
</dbReference>
<evidence type="ECO:0000256" key="1">
    <source>
        <dbReference type="SAM" id="MobiDB-lite"/>
    </source>
</evidence>
<proteinExistence type="predicted"/>
<keyword evidence="3" id="KW-1185">Reference proteome</keyword>
<dbReference type="Proteomes" id="UP000324222">
    <property type="component" value="Unassembled WGS sequence"/>
</dbReference>
<accession>A0A5B7G8R0</accession>